<name>A0ABQ2NYB0_9BACI</name>
<dbReference type="EMBL" id="BMLW01000010">
    <property type="protein sequence ID" value="GGP13524.1"/>
    <property type="molecule type" value="Genomic_DNA"/>
</dbReference>
<evidence type="ECO:0000313" key="2">
    <source>
        <dbReference type="Proteomes" id="UP000641206"/>
    </source>
</evidence>
<dbReference type="Proteomes" id="UP000641206">
    <property type="component" value="Unassembled WGS sequence"/>
</dbReference>
<comment type="caution">
    <text evidence="1">The sequence shown here is derived from an EMBL/GenBank/DDBJ whole genome shotgun (WGS) entry which is preliminary data.</text>
</comment>
<proteinExistence type="predicted"/>
<gene>
    <name evidence="1" type="ORF">GCM10011346_33860</name>
</gene>
<organism evidence="1 2">
    <name type="scientific">Oceanobacillus neutriphilus</name>
    <dbReference type="NCBI Taxonomy" id="531815"/>
    <lineage>
        <taxon>Bacteria</taxon>
        <taxon>Bacillati</taxon>
        <taxon>Bacillota</taxon>
        <taxon>Bacilli</taxon>
        <taxon>Bacillales</taxon>
        <taxon>Bacillaceae</taxon>
        <taxon>Oceanobacillus</taxon>
    </lineage>
</organism>
<accession>A0ABQ2NYB0</accession>
<dbReference type="RefSeq" id="WP_229720265.1">
    <property type="nucleotide sequence ID" value="NZ_BMLW01000010.1"/>
</dbReference>
<reference evidence="2" key="1">
    <citation type="journal article" date="2019" name="Int. J. Syst. Evol. Microbiol.">
        <title>The Global Catalogue of Microorganisms (GCM) 10K type strain sequencing project: providing services to taxonomists for standard genome sequencing and annotation.</title>
        <authorList>
            <consortium name="The Broad Institute Genomics Platform"/>
            <consortium name="The Broad Institute Genome Sequencing Center for Infectious Disease"/>
            <person name="Wu L."/>
            <person name="Ma J."/>
        </authorList>
    </citation>
    <scope>NUCLEOTIDE SEQUENCE [LARGE SCALE GENOMIC DNA]</scope>
    <source>
        <strain evidence="2">CGMCC 1.7693</strain>
    </source>
</reference>
<evidence type="ECO:0000313" key="1">
    <source>
        <dbReference type="EMBL" id="GGP13524.1"/>
    </source>
</evidence>
<evidence type="ECO:0008006" key="3">
    <source>
        <dbReference type="Google" id="ProtNLM"/>
    </source>
</evidence>
<keyword evidence="2" id="KW-1185">Reference proteome</keyword>
<sequence>MSSYVFPRKHAKSDYMEAIFKTHIENKKGDEKNMTKIRITKVTDGWWSKGKIGEIYKVLEEIPFYEDDSLPYISEAYKVYTEAGPKFVLKDDCEIVSAAEAETGKIDVIKNSPVKVGDYVRINKCEECSESEGKYGTVIRTGTAAEADFDVDIPSKVYGDYTWIDADYDEWSVFPKTDSDPDAVSHPSHYTAGEIEVIDIIAQTVSGYDDPFVAHCVGTATKYLNRAPYKHDTPTEDLKKAKAYLEFAINHLDQD</sequence>
<dbReference type="InterPro" id="IPR021739">
    <property type="entry name" value="SaV-like"/>
</dbReference>
<protein>
    <recommendedName>
        <fullName evidence="3">DUF3310 domain-containing protein</fullName>
    </recommendedName>
</protein>
<dbReference type="Pfam" id="PF11753">
    <property type="entry name" value="DUF3310"/>
    <property type="match status" value="1"/>
</dbReference>